<keyword evidence="5" id="KW-0067">ATP-binding</keyword>
<dbReference type="Pfam" id="PF00176">
    <property type="entry name" value="SNF2-rel_dom"/>
    <property type="match status" value="1"/>
</dbReference>
<evidence type="ECO:0000259" key="3">
    <source>
        <dbReference type="PROSITE" id="PS51192"/>
    </source>
</evidence>
<evidence type="ECO:0000313" key="6">
    <source>
        <dbReference type="Proteomes" id="UP000675409"/>
    </source>
</evidence>
<dbReference type="SMART" id="SM00487">
    <property type="entry name" value="DEXDc"/>
    <property type="match status" value="1"/>
</dbReference>
<dbReference type="GO" id="GO:0004386">
    <property type="term" value="F:helicase activity"/>
    <property type="evidence" value="ECO:0007669"/>
    <property type="project" value="UniProtKB-KW"/>
</dbReference>
<dbReference type="RefSeq" id="WP_201846253.1">
    <property type="nucleotide sequence ID" value="NZ_JABBYC010000011.1"/>
</dbReference>
<dbReference type="InterPro" id="IPR001650">
    <property type="entry name" value="Helicase_C-like"/>
</dbReference>
<dbReference type="Proteomes" id="UP000675409">
    <property type="component" value="Unassembled WGS sequence"/>
</dbReference>
<dbReference type="SMART" id="SM00490">
    <property type="entry name" value="HELICc"/>
    <property type="match status" value="1"/>
</dbReference>
<name>A0ABS1LJG9_9MICO</name>
<dbReference type="PANTHER" id="PTHR45629">
    <property type="entry name" value="SNF2/RAD54 FAMILY MEMBER"/>
    <property type="match status" value="1"/>
</dbReference>
<accession>A0ABS1LJG9</accession>
<proteinExistence type="predicted"/>
<dbReference type="InterPro" id="IPR038718">
    <property type="entry name" value="SNF2-like_sf"/>
</dbReference>
<evidence type="ECO:0000313" key="5">
    <source>
        <dbReference type="EMBL" id="MBL0886377.1"/>
    </source>
</evidence>
<protein>
    <submittedName>
        <fullName evidence="5">DEAD/DEAH box helicase</fullName>
    </submittedName>
</protein>
<keyword evidence="1" id="KW-0378">Hydrolase</keyword>
<reference evidence="5 6" key="1">
    <citation type="journal article" date="2021" name="Arch. Microbiol.">
        <title>Myceligenerans indicum sp. nov., an actinobacterium isolated from mangrove sediment of Sundarbans, India.</title>
        <authorList>
            <person name="Asha K."/>
            <person name="Bhadury P."/>
        </authorList>
    </citation>
    <scope>NUCLEOTIDE SEQUENCE [LARGE SCALE GENOMIC DNA]</scope>
    <source>
        <strain evidence="5 6">I2</strain>
    </source>
</reference>
<feature type="compositionally biased region" description="Basic and acidic residues" evidence="2">
    <location>
        <begin position="1"/>
        <end position="13"/>
    </location>
</feature>
<dbReference type="InterPro" id="IPR049730">
    <property type="entry name" value="SNF2/RAD54-like_C"/>
</dbReference>
<sequence length="1018" mass="110281">MRLRDLLRGHAAETEQADDAGFTVEPRDGMVAFTFPPEALAGLRSGIGSPRSRLQLLALEALAEQGVALEVSDGFVVTDGVVAALDTDEAAFLGVPDAFPGSITGAVRGATTSSRFVVELQAVDGRYPQPVRRTGPFIEVGTRRYRLAPAALDAVRAVEEHAGLAVEERTETRNVRLLAQLRRAMDDVPDAGPPDREGPVLDLDLRQLEGRRVVQPDRVGLIVDERPDGGLDVQPDLGAGVDAEKAARRWHQLDSTNDGGVLRIDDDLVLLDDQERRAVDEVRQNPHIPAEQRDDFFAAPGDFFDPELVDVELGFGYRVKGIGKIAPVTFAKAAESGLTWLARDVVAGPEALAGKARTLPEHTEIEEQVGKAWEQDREVLTLGDDLVDIADRSRVKEALAASRKRLEELGADLAGSLTAPAGEQPDSVRVGVILKDTTDLAEQQRVAARGAIPRKPVACEDLHFTPYPHQRDGIEWMTGLMHAALAADGDDPARVQGAILADDMGLGKTFMTLVALRESLRAEQDDPNHGPAGHARPTLAVLPVALVENWLDELARVFPESPFDDVVVLQGAGLKQYRLLGVRRETAVEADDLDAQGIVRKEVVAQRTSLRIGPGPTERPYGATRLDMPNRLVLTTYETLQRYQISLGQVDWGVVVMDEAQKIKNPETLAARAAKGLRARFKLLATGTPVENELKDFWSLLDTAQPGLLGAYPDFRTRWIAPMEEATGAAKGELGRDLRAAVGPFMLRRVKEDHLTDLPAKSVHKVPLAMPQVQVDAYDDVLHRFRTFGGGVKGAALKALQQLKGVSLHPSATADSSGPLSADAAAMLDSARMHGMLDALDDVRRRGEKAIVFAIDKRVQRALAGWLMERYGLTVSVVNGDTAATSAGGGATRKTLIRRFEAADGFNVIIMSPLAVGVGLTVVGANHAIHLERHWNPAKEAQATDRIHRIGQTREVHVYLPMAIHPDRDSFDVNLDRLLESKTLLKDAVVAPEVVSEDELFHGLGLDGDSVRGGAVKS</sequence>
<feature type="region of interest" description="Disordered" evidence="2">
    <location>
        <begin position="1"/>
        <end position="20"/>
    </location>
</feature>
<feature type="domain" description="Helicase ATP-binding" evidence="3">
    <location>
        <begin position="489"/>
        <end position="707"/>
    </location>
</feature>
<evidence type="ECO:0000256" key="1">
    <source>
        <dbReference type="ARBA" id="ARBA00022801"/>
    </source>
</evidence>
<dbReference type="EMBL" id="JABBYC010000011">
    <property type="protein sequence ID" value="MBL0886377.1"/>
    <property type="molecule type" value="Genomic_DNA"/>
</dbReference>
<dbReference type="Pfam" id="PF00271">
    <property type="entry name" value="Helicase_C"/>
    <property type="match status" value="1"/>
</dbReference>
<dbReference type="SUPFAM" id="SSF52540">
    <property type="entry name" value="P-loop containing nucleoside triphosphate hydrolases"/>
    <property type="match status" value="2"/>
</dbReference>
<keyword evidence="5" id="KW-0347">Helicase</keyword>
<dbReference type="InterPro" id="IPR000330">
    <property type="entry name" value="SNF2_N"/>
</dbReference>
<keyword evidence="5" id="KW-0547">Nucleotide-binding</keyword>
<organism evidence="5 6">
    <name type="scientific">Myceligenerans indicum</name>
    <dbReference type="NCBI Taxonomy" id="2593663"/>
    <lineage>
        <taxon>Bacteria</taxon>
        <taxon>Bacillati</taxon>
        <taxon>Actinomycetota</taxon>
        <taxon>Actinomycetes</taxon>
        <taxon>Micrococcales</taxon>
        <taxon>Promicromonosporaceae</taxon>
        <taxon>Myceligenerans</taxon>
    </lineage>
</organism>
<comment type="caution">
    <text evidence="5">The sequence shown here is derived from an EMBL/GenBank/DDBJ whole genome shotgun (WGS) entry which is preliminary data.</text>
</comment>
<dbReference type="CDD" id="cd18793">
    <property type="entry name" value="SF2_C_SNF"/>
    <property type="match status" value="1"/>
</dbReference>
<dbReference type="PANTHER" id="PTHR45629:SF7">
    <property type="entry name" value="DNA EXCISION REPAIR PROTEIN ERCC-6-RELATED"/>
    <property type="match status" value="1"/>
</dbReference>
<dbReference type="PROSITE" id="PS51192">
    <property type="entry name" value="HELICASE_ATP_BIND_1"/>
    <property type="match status" value="1"/>
</dbReference>
<dbReference type="InterPro" id="IPR014001">
    <property type="entry name" value="Helicase_ATP-bd"/>
</dbReference>
<evidence type="ECO:0000256" key="2">
    <source>
        <dbReference type="SAM" id="MobiDB-lite"/>
    </source>
</evidence>
<gene>
    <name evidence="5" type="ORF">HGK34_08845</name>
</gene>
<dbReference type="InterPro" id="IPR027417">
    <property type="entry name" value="P-loop_NTPase"/>
</dbReference>
<evidence type="ECO:0000259" key="4">
    <source>
        <dbReference type="PROSITE" id="PS51194"/>
    </source>
</evidence>
<feature type="domain" description="Helicase C-terminal" evidence="4">
    <location>
        <begin position="835"/>
        <end position="1001"/>
    </location>
</feature>
<keyword evidence="6" id="KW-1185">Reference proteome</keyword>
<dbReference type="InterPro" id="IPR050496">
    <property type="entry name" value="SNF2_RAD54_helicase_repair"/>
</dbReference>
<dbReference type="PROSITE" id="PS51194">
    <property type="entry name" value="HELICASE_CTER"/>
    <property type="match status" value="1"/>
</dbReference>
<dbReference type="Gene3D" id="3.40.50.300">
    <property type="entry name" value="P-loop containing nucleotide triphosphate hydrolases"/>
    <property type="match status" value="1"/>
</dbReference>
<dbReference type="Gene3D" id="3.40.50.10810">
    <property type="entry name" value="Tandem AAA-ATPase domain"/>
    <property type="match status" value="1"/>
</dbReference>